<dbReference type="FunFam" id="1.10.150.390:FF:000002">
    <property type="entry name" value="DNA-directed RNA polymerase subunit beta"/>
    <property type="match status" value="1"/>
</dbReference>
<evidence type="ECO:0000313" key="2">
    <source>
        <dbReference type="EMBL" id="EKC73488.1"/>
    </source>
</evidence>
<reference evidence="2" key="1">
    <citation type="journal article" date="2013" name="Environ. Microbiol.">
        <title>Microbiota from the distal guts of lean and obese adolescents exhibit partial functional redundancy besides clear differences in community structure.</title>
        <authorList>
            <person name="Ferrer M."/>
            <person name="Ruiz A."/>
            <person name="Lanza F."/>
            <person name="Haange S.B."/>
            <person name="Oberbach A."/>
            <person name="Till H."/>
            <person name="Bargiela R."/>
            <person name="Campoy C."/>
            <person name="Segura M.T."/>
            <person name="Richter M."/>
            <person name="von Bergen M."/>
            <person name="Seifert J."/>
            <person name="Suarez A."/>
        </authorList>
    </citation>
    <scope>NUCLEOTIDE SEQUENCE</scope>
</reference>
<dbReference type="GO" id="GO:0000428">
    <property type="term" value="C:DNA-directed RNA polymerase complex"/>
    <property type="evidence" value="ECO:0007669"/>
    <property type="project" value="UniProtKB-KW"/>
</dbReference>
<dbReference type="PANTHER" id="PTHR48443:SF1">
    <property type="entry name" value="DNA-DIRECTED RNA POLYMERASE SUBUNIT BETA"/>
    <property type="match status" value="1"/>
</dbReference>
<proteinExistence type="predicted"/>
<accession>K1TUK5</accession>
<feature type="non-terminal residue" evidence="2">
    <location>
        <position position="1"/>
    </location>
</feature>
<protein>
    <submittedName>
        <fullName evidence="2">DNA-directed RNA polymerase subunit beta</fullName>
    </submittedName>
</protein>
<organism evidence="2">
    <name type="scientific">human gut metagenome</name>
    <dbReference type="NCBI Taxonomy" id="408170"/>
    <lineage>
        <taxon>unclassified sequences</taxon>
        <taxon>metagenomes</taxon>
        <taxon>organismal metagenomes</taxon>
    </lineage>
</organism>
<evidence type="ECO:0000256" key="1">
    <source>
        <dbReference type="SAM" id="MobiDB-lite"/>
    </source>
</evidence>
<dbReference type="SUPFAM" id="SSF64484">
    <property type="entry name" value="beta and beta-prime subunits of DNA dependent RNA-polymerase"/>
    <property type="match status" value="1"/>
</dbReference>
<feature type="region of interest" description="Disordered" evidence="1">
    <location>
        <begin position="122"/>
        <end position="154"/>
    </location>
</feature>
<gene>
    <name evidence="2" type="ORF">LEA_06199</name>
</gene>
<comment type="caution">
    <text evidence="2">The sequence shown here is derived from an EMBL/GenBank/DDBJ whole genome shotgun (WGS) entry which is preliminary data.</text>
</comment>
<name>K1TUK5_9ZZZZ</name>
<dbReference type="AlphaFoldDB" id="K1TUK5"/>
<dbReference type="Gene3D" id="3.30.60.280">
    <property type="match status" value="1"/>
</dbReference>
<sequence length="154" mass="16806">EERGDTEFLPGTMVDVLEFNDVNEQMVTEGKEPATGEQIMLGITKASLATDSFLSAASFQETTKVLTEAAIKGKVDHLIGLKENVIIGKLIPAGTGMRKYRDVKLDTGLGMDMDDEISFDDFDMDDDTESEVSAETAETVETEENADETVTVEE</sequence>
<dbReference type="Gene3D" id="1.10.150.390">
    <property type="match status" value="1"/>
</dbReference>
<keyword evidence="2" id="KW-0240">DNA-directed RNA polymerase</keyword>
<keyword evidence="2" id="KW-0804">Transcription</keyword>
<dbReference type="PANTHER" id="PTHR48443">
    <property type="entry name" value="DNA-DIRECTED RNA POLYMERASE SUBUNIT BETA"/>
    <property type="match status" value="1"/>
</dbReference>
<dbReference type="CDD" id="cd02655">
    <property type="entry name" value="RNAP_beta'_C"/>
    <property type="match status" value="1"/>
</dbReference>
<dbReference type="EMBL" id="AJWY01004050">
    <property type="protein sequence ID" value="EKC73488.1"/>
    <property type="molecule type" value="Genomic_DNA"/>
</dbReference>